<sequence length="65" mass="7546">MGVNSYFLNAEVINDMIFVICQHQRAVKFSVKYYNDKEDNWPHMSTCVIKNLSMEAITPTNTETN</sequence>
<dbReference type="EMBL" id="KK853407">
    <property type="protein sequence ID" value="KDR07808.1"/>
    <property type="molecule type" value="Genomic_DNA"/>
</dbReference>
<evidence type="ECO:0000313" key="1">
    <source>
        <dbReference type="EMBL" id="KDR07808.1"/>
    </source>
</evidence>
<keyword evidence="2" id="KW-1185">Reference proteome</keyword>
<dbReference type="InParanoid" id="A0A067QHH5"/>
<proteinExistence type="predicted"/>
<organism evidence="1 2">
    <name type="scientific">Zootermopsis nevadensis</name>
    <name type="common">Dampwood termite</name>
    <dbReference type="NCBI Taxonomy" id="136037"/>
    <lineage>
        <taxon>Eukaryota</taxon>
        <taxon>Metazoa</taxon>
        <taxon>Ecdysozoa</taxon>
        <taxon>Arthropoda</taxon>
        <taxon>Hexapoda</taxon>
        <taxon>Insecta</taxon>
        <taxon>Pterygota</taxon>
        <taxon>Neoptera</taxon>
        <taxon>Polyneoptera</taxon>
        <taxon>Dictyoptera</taxon>
        <taxon>Blattodea</taxon>
        <taxon>Blattoidea</taxon>
        <taxon>Termitoidae</taxon>
        <taxon>Termopsidae</taxon>
        <taxon>Zootermopsis</taxon>
    </lineage>
</organism>
<evidence type="ECO:0000313" key="2">
    <source>
        <dbReference type="Proteomes" id="UP000027135"/>
    </source>
</evidence>
<dbReference type="AlphaFoldDB" id="A0A067QHH5"/>
<reference evidence="1 2" key="1">
    <citation type="journal article" date="2014" name="Nat. Commun.">
        <title>Molecular traces of alternative social organization in a termite genome.</title>
        <authorList>
            <person name="Terrapon N."/>
            <person name="Li C."/>
            <person name="Robertson H.M."/>
            <person name="Ji L."/>
            <person name="Meng X."/>
            <person name="Booth W."/>
            <person name="Chen Z."/>
            <person name="Childers C.P."/>
            <person name="Glastad K.M."/>
            <person name="Gokhale K."/>
            <person name="Gowin J."/>
            <person name="Gronenberg W."/>
            <person name="Hermansen R.A."/>
            <person name="Hu H."/>
            <person name="Hunt B.G."/>
            <person name="Huylmans A.K."/>
            <person name="Khalil S.M."/>
            <person name="Mitchell R.D."/>
            <person name="Munoz-Torres M.C."/>
            <person name="Mustard J.A."/>
            <person name="Pan H."/>
            <person name="Reese J.T."/>
            <person name="Scharf M.E."/>
            <person name="Sun F."/>
            <person name="Vogel H."/>
            <person name="Xiao J."/>
            <person name="Yang W."/>
            <person name="Yang Z."/>
            <person name="Yang Z."/>
            <person name="Zhou J."/>
            <person name="Zhu J."/>
            <person name="Brent C.S."/>
            <person name="Elsik C.G."/>
            <person name="Goodisman M.A."/>
            <person name="Liberles D.A."/>
            <person name="Roe R.M."/>
            <person name="Vargo E.L."/>
            <person name="Vilcinskas A."/>
            <person name="Wang J."/>
            <person name="Bornberg-Bauer E."/>
            <person name="Korb J."/>
            <person name="Zhang G."/>
            <person name="Liebig J."/>
        </authorList>
    </citation>
    <scope>NUCLEOTIDE SEQUENCE [LARGE SCALE GENOMIC DNA]</scope>
    <source>
        <tissue evidence="1">Whole organism</tissue>
    </source>
</reference>
<dbReference type="Proteomes" id="UP000027135">
    <property type="component" value="Unassembled WGS sequence"/>
</dbReference>
<protein>
    <submittedName>
        <fullName evidence="1">Uncharacterized protein</fullName>
    </submittedName>
</protein>
<name>A0A067QHH5_ZOONE</name>
<accession>A0A067QHH5</accession>
<gene>
    <name evidence="1" type="ORF">L798_02675</name>
</gene>